<dbReference type="InterPro" id="IPR050596">
    <property type="entry name" value="AspAT/PAT-like"/>
</dbReference>
<sequence>MDGARRRQRSVTTQGSPSGPCTRKPGRVGAFTAVFYRRRVRSESRRSTVPTFYVMDVWKAAAERARTHGDVLVLAAGQPSTPAPAPVLRATRAALDGELLGYTETFGIPELREAIAAHHRDGYGVDAVADDVVVTTGSSGAFTLLFLAAFDIGDTVVVARPGYPAYRNTLTALGCRVIELDCGPQTRFQPTVAMLEELPEPPAGLIVASPANPTGTMIAPDELAALARWCDDHGTLLISDEIYHGIAYSGSGGDTEPVSSAWETSRESVVIGSVSKYFSMTGWRLGWMLAPERLRPALQRLASNMTVCPPAISQFAAVHAFGAEAKTELDGHVRRYARNRALLLDGLPRLGITDLAPADGAFYAYADIGHLSQDSTRWCADLLARTGVALAPGIDFDTSNGHRTVRFSFAGATADIEEALVRLGRYLS</sequence>
<dbReference type="PANTHER" id="PTHR46383">
    <property type="entry name" value="ASPARTATE AMINOTRANSFERASE"/>
    <property type="match status" value="1"/>
</dbReference>
<gene>
    <name evidence="9" type="ORF">NONO_c05760</name>
</gene>
<dbReference type="InterPro" id="IPR015424">
    <property type="entry name" value="PyrdxlP-dep_Trfase"/>
</dbReference>
<keyword evidence="3 6" id="KW-0032">Aminotransferase</keyword>
<organism evidence="9 10">
    <name type="scientific">Nocardia nova SH22a</name>
    <dbReference type="NCBI Taxonomy" id="1415166"/>
    <lineage>
        <taxon>Bacteria</taxon>
        <taxon>Bacillati</taxon>
        <taxon>Actinomycetota</taxon>
        <taxon>Actinomycetes</taxon>
        <taxon>Mycobacteriales</taxon>
        <taxon>Nocardiaceae</taxon>
        <taxon>Nocardia</taxon>
    </lineage>
</organism>
<dbReference type="CDD" id="cd00609">
    <property type="entry name" value="AAT_like"/>
    <property type="match status" value="1"/>
</dbReference>
<dbReference type="GO" id="GO:0006520">
    <property type="term" value="P:amino acid metabolic process"/>
    <property type="evidence" value="ECO:0007669"/>
    <property type="project" value="InterPro"/>
</dbReference>
<feature type="region of interest" description="Disordered" evidence="7">
    <location>
        <begin position="1"/>
        <end position="25"/>
    </location>
</feature>
<comment type="similarity">
    <text evidence="2 6">Belongs to the class-I pyridoxal-phosphate-dependent aminotransferase family.</text>
</comment>
<keyword evidence="10" id="KW-1185">Reference proteome</keyword>
<reference evidence="9 10" key="1">
    <citation type="journal article" date="2014" name="Appl. Environ. Microbiol.">
        <title>Insights into the Microbial Degradation of Rubber and Gutta-Percha by Analysis of the Complete Genome of Nocardia nova SH22a.</title>
        <authorList>
            <person name="Luo Q."/>
            <person name="Hiessl S."/>
            <person name="Poehlein A."/>
            <person name="Daniel R."/>
            <person name="Steinbuchel A."/>
        </authorList>
    </citation>
    <scope>NUCLEOTIDE SEQUENCE [LARGE SCALE GENOMIC DNA]</scope>
    <source>
        <strain evidence="9">SH22a</strain>
    </source>
</reference>
<dbReference type="InterPro" id="IPR015421">
    <property type="entry name" value="PyrdxlP-dep_Trfase_major"/>
</dbReference>
<dbReference type="GO" id="GO:0008483">
    <property type="term" value="F:transaminase activity"/>
    <property type="evidence" value="ECO:0007669"/>
    <property type="project" value="UniProtKB-KW"/>
</dbReference>
<dbReference type="EC" id="2.6.1.-" evidence="6"/>
<evidence type="ECO:0000256" key="6">
    <source>
        <dbReference type="RuleBase" id="RU000481"/>
    </source>
</evidence>
<dbReference type="InterPro" id="IPR004839">
    <property type="entry name" value="Aminotransferase_I/II_large"/>
</dbReference>
<comment type="cofactor">
    <cofactor evidence="1 6">
        <name>pyridoxal 5'-phosphate</name>
        <dbReference type="ChEBI" id="CHEBI:597326"/>
    </cofactor>
</comment>
<evidence type="ECO:0000256" key="2">
    <source>
        <dbReference type="ARBA" id="ARBA00007441"/>
    </source>
</evidence>
<dbReference type="KEGG" id="nno:NONO_c05760"/>
<evidence type="ECO:0000256" key="5">
    <source>
        <dbReference type="ARBA" id="ARBA00022898"/>
    </source>
</evidence>
<feature type="compositionally biased region" description="Polar residues" evidence="7">
    <location>
        <begin position="10"/>
        <end position="19"/>
    </location>
</feature>
<dbReference type="HOGENOM" id="CLU_017584_4_3_11"/>
<evidence type="ECO:0000256" key="4">
    <source>
        <dbReference type="ARBA" id="ARBA00022679"/>
    </source>
</evidence>
<keyword evidence="5" id="KW-0663">Pyridoxal phosphate</keyword>
<evidence type="ECO:0000256" key="7">
    <source>
        <dbReference type="SAM" id="MobiDB-lite"/>
    </source>
</evidence>
<dbReference type="Proteomes" id="UP000019150">
    <property type="component" value="Chromosome"/>
</dbReference>
<dbReference type="Gene3D" id="3.40.640.10">
    <property type="entry name" value="Type I PLP-dependent aspartate aminotransferase-like (Major domain)"/>
    <property type="match status" value="1"/>
</dbReference>
<dbReference type="Pfam" id="PF00155">
    <property type="entry name" value="Aminotran_1_2"/>
    <property type="match status" value="1"/>
</dbReference>
<dbReference type="EMBL" id="CP006850">
    <property type="protein sequence ID" value="AHH15388.1"/>
    <property type="molecule type" value="Genomic_DNA"/>
</dbReference>
<keyword evidence="4 6" id="KW-0808">Transferase</keyword>
<proteinExistence type="inferred from homology"/>
<name>W5T8W2_9NOCA</name>
<evidence type="ECO:0000313" key="10">
    <source>
        <dbReference type="Proteomes" id="UP000019150"/>
    </source>
</evidence>
<dbReference type="STRING" id="1415166.NONO_c05760"/>
<accession>W5T8W2</accession>
<feature type="domain" description="Aminotransferase class I/classII large" evidence="8">
    <location>
        <begin position="70"/>
        <end position="423"/>
    </location>
</feature>
<dbReference type="PATRIC" id="fig|1415166.3.peg.589"/>
<dbReference type="GO" id="GO:0030170">
    <property type="term" value="F:pyridoxal phosphate binding"/>
    <property type="evidence" value="ECO:0007669"/>
    <property type="project" value="InterPro"/>
</dbReference>
<evidence type="ECO:0000313" key="9">
    <source>
        <dbReference type="EMBL" id="AHH15388.1"/>
    </source>
</evidence>
<dbReference type="eggNOG" id="COG0436">
    <property type="taxonomic scope" value="Bacteria"/>
</dbReference>
<dbReference type="PANTHER" id="PTHR46383:SF2">
    <property type="entry name" value="AMINOTRANSFERASE"/>
    <property type="match status" value="1"/>
</dbReference>
<dbReference type="PROSITE" id="PS00105">
    <property type="entry name" value="AA_TRANSFER_CLASS_1"/>
    <property type="match status" value="1"/>
</dbReference>
<evidence type="ECO:0000256" key="3">
    <source>
        <dbReference type="ARBA" id="ARBA00022576"/>
    </source>
</evidence>
<dbReference type="InterPro" id="IPR004838">
    <property type="entry name" value="NHTrfase_class1_PyrdxlP-BS"/>
</dbReference>
<evidence type="ECO:0000256" key="1">
    <source>
        <dbReference type="ARBA" id="ARBA00001933"/>
    </source>
</evidence>
<evidence type="ECO:0000259" key="8">
    <source>
        <dbReference type="Pfam" id="PF00155"/>
    </source>
</evidence>
<protein>
    <recommendedName>
        <fullName evidence="6">Aminotransferase</fullName>
        <ecNumber evidence="6">2.6.1.-</ecNumber>
    </recommendedName>
</protein>
<dbReference type="AlphaFoldDB" id="W5T8W2"/>
<dbReference type="SUPFAM" id="SSF53383">
    <property type="entry name" value="PLP-dependent transferases"/>
    <property type="match status" value="1"/>
</dbReference>